<accession>A0AAV7RZY1</accession>
<dbReference type="FunFam" id="3.40.50.300:FF:000541">
    <property type="entry name" value="Immunity related GTPase M"/>
    <property type="match status" value="1"/>
</dbReference>
<dbReference type="InterPro" id="IPR027417">
    <property type="entry name" value="P-loop_NTPase"/>
</dbReference>
<dbReference type="Pfam" id="PF05049">
    <property type="entry name" value="IIGP"/>
    <property type="match status" value="1"/>
</dbReference>
<evidence type="ECO:0000259" key="5">
    <source>
        <dbReference type="PROSITE" id="PS51716"/>
    </source>
</evidence>
<feature type="domain" description="IRG-type G" evidence="5">
    <location>
        <begin position="4"/>
        <end position="186"/>
    </location>
</feature>
<dbReference type="Proteomes" id="UP001066276">
    <property type="component" value="Chromosome 5"/>
</dbReference>
<dbReference type="GO" id="GO:0016787">
    <property type="term" value="F:hydrolase activity"/>
    <property type="evidence" value="ECO:0007669"/>
    <property type="project" value="UniProtKB-KW"/>
</dbReference>
<dbReference type="PANTHER" id="PTHR32341:SF10">
    <property type="entry name" value="INTERFERON-INDUCIBLE GTPASE 5"/>
    <property type="match status" value="1"/>
</dbReference>
<evidence type="ECO:0000256" key="3">
    <source>
        <dbReference type="ARBA" id="ARBA00022801"/>
    </source>
</evidence>
<dbReference type="GO" id="GO:0005525">
    <property type="term" value="F:GTP binding"/>
    <property type="evidence" value="ECO:0007669"/>
    <property type="project" value="UniProtKB-KW"/>
</dbReference>
<dbReference type="SUPFAM" id="SSF52540">
    <property type="entry name" value="P-loop containing nucleoside triphosphate hydrolases"/>
    <property type="match status" value="1"/>
</dbReference>
<protein>
    <recommendedName>
        <fullName evidence="5">IRG-type G domain-containing protein</fullName>
    </recommendedName>
</protein>
<dbReference type="GO" id="GO:0016020">
    <property type="term" value="C:membrane"/>
    <property type="evidence" value="ECO:0007669"/>
    <property type="project" value="InterPro"/>
</dbReference>
<gene>
    <name evidence="6" type="ORF">NDU88_011037</name>
</gene>
<evidence type="ECO:0000256" key="2">
    <source>
        <dbReference type="ARBA" id="ARBA00022741"/>
    </source>
</evidence>
<name>A0AAV7RZY1_PLEWA</name>
<dbReference type="InterPro" id="IPR051515">
    <property type="entry name" value="IRG"/>
</dbReference>
<keyword evidence="2" id="KW-0547">Nucleotide-binding</keyword>
<dbReference type="Gene3D" id="3.40.50.300">
    <property type="entry name" value="P-loop containing nucleotide triphosphate hydrolases"/>
    <property type="match status" value="1"/>
</dbReference>
<dbReference type="PROSITE" id="PS51716">
    <property type="entry name" value="G_IRG"/>
    <property type="match status" value="1"/>
</dbReference>
<comment type="similarity">
    <text evidence="1">Belongs to the TRAFAC class dynamin-like GTPase superfamily. IRG family.</text>
</comment>
<proteinExistence type="inferred from homology"/>
<evidence type="ECO:0000256" key="1">
    <source>
        <dbReference type="ARBA" id="ARBA00005429"/>
    </source>
</evidence>
<keyword evidence="3" id="KW-0378">Hydrolase</keyword>
<dbReference type="InterPro" id="IPR007743">
    <property type="entry name" value="Immunity-related_GTPase-like"/>
</dbReference>
<sequence length="207" mass="23615">MADAKLDIAITGEAGSGKSTLVNCLRGLMDEGLESAKTGVVEMTDHPTPYQHPRYPTVTLWDLPGIGTPAFPTEGYFKKVNFDKYDVFIIVASERFKSNHALLARRIQDMSKRFYFVRTKLDVDLYAEKKKRKSVYNIEQILQQIKENCTQCLAVEGLNPSHVFLTSNFKLDKYDFPVLLKTLEDDILSCIQPNSRQSQWRIGCELQ</sequence>
<evidence type="ECO:0000313" key="7">
    <source>
        <dbReference type="Proteomes" id="UP001066276"/>
    </source>
</evidence>
<dbReference type="AlphaFoldDB" id="A0AAV7RZY1"/>
<evidence type="ECO:0000256" key="4">
    <source>
        <dbReference type="ARBA" id="ARBA00023134"/>
    </source>
</evidence>
<keyword evidence="7" id="KW-1185">Reference proteome</keyword>
<keyword evidence="4" id="KW-0342">GTP-binding</keyword>
<organism evidence="6 7">
    <name type="scientific">Pleurodeles waltl</name>
    <name type="common">Iberian ribbed newt</name>
    <dbReference type="NCBI Taxonomy" id="8319"/>
    <lineage>
        <taxon>Eukaryota</taxon>
        <taxon>Metazoa</taxon>
        <taxon>Chordata</taxon>
        <taxon>Craniata</taxon>
        <taxon>Vertebrata</taxon>
        <taxon>Euteleostomi</taxon>
        <taxon>Amphibia</taxon>
        <taxon>Batrachia</taxon>
        <taxon>Caudata</taxon>
        <taxon>Salamandroidea</taxon>
        <taxon>Salamandridae</taxon>
        <taxon>Pleurodelinae</taxon>
        <taxon>Pleurodeles</taxon>
    </lineage>
</organism>
<dbReference type="InterPro" id="IPR030385">
    <property type="entry name" value="G_IRG_dom"/>
</dbReference>
<dbReference type="PANTHER" id="PTHR32341">
    <property type="entry name" value="INTERFERON-INDUCIBLE GTPASE"/>
    <property type="match status" value="1"/>
</dbReference>
<dbReference type="EMBL" id="JANPWB010000009">
    <property type="protein sequence ID" value="KAJ1158346.1"/>
    <property type="molecule type" value="Genomic_DNA"/>
</dbReference>
<comment type="caution">
    <text evidence="6">The sequence shown here is derived from an EMBL/GenBank/DDBJ whole genome shotgun (WGS) entry which is preliminary data.</text>
</comment>
<reference evidence="6" key="1">
    <citation type="journal article" date="2022" name="bioRxiv">
        <title>Sequencing and chromosome-scale assembly of the giantPleurodeles waltlgenome.</title>
        <authorList>
            <person name="Brown T."/>
            <person name="Elewa A."/>
            <person name="Iarovenko S."/>
            <person name="Subramanian E."/>
            <person name="Araus A.J."/>
            <person name="Petzold A."/>
            <person name="Susuki M."/>
            <person name="Suzuki K.-i.T."/>
            <person name="Hayashi T."/>
            <person name="Toyoda A."/>
            <person name="Oliveira C."/>
            <person name="Osipova E."/>
            <person name="Leigh N.D."/>
            <person name="Simon A."/>
            <person name="Yun M.H."/>
        </authorList>
    </citation>
    <scope>NUCLEOTIDE SEQUENCE</scope>
    <source>
        <strain evidence="6">20211129_DDA</strain>
        <tissue evidence="6">Liver</tissue>
    </source>
</reference>
<evidence type="ECO:0000313" key="6">
    <source>
        <dbReference type="EMBL" id="KAJ1158346.1"/>
    </source>
</evidence>